<dbReference type="VEuPathDB" id="TriTrypDB:TcCLB.508547.190"/>
<sequence>MFRGVTGRCSMRVLCLTVVPDGGAMTLALRRLGYMPYTLRSAFQHGRATRHPAEWSRILDGERPVDMRLFNDHDAVIGPPATLIYDRLLRECPEYTKVILVEETDKKRWVQEYEAHVGPLLQDDTDKKYICRCRSRRRVGRSRIAKAFDNMIHKMTPRCEAAGPVAALEGYESQVRSNVDRSRLLVYRYGDGWEPLCAFLEKDLPDEPFPPYDSGVRVIGNLQERIERTEKLTYLLAALACCGVAYAVYPVFGSLQTYVSELYRDYQTAYATK</sequence>
<feature type="transmembrane region" description="Helical" evidence="1">
    <location>
        <begin position="232"/>
        <end position="252"/>
    </location>
</feature>
<evidence type="ECO:0000256" key="1">
    <source>
        <dbReference type="SAM" id="Phobius"/>
    </source>
</evidence>
<dbReference type="PANTHER" id="PTHR36978:SF4">
    <property type="entry name" value="P-LOOP CONTAINING NUCLEOSIDE TRIPHOSPHATE HYDROLASE PROTEIN"/>
    <property type="match status" value="1"/>
</dbReference>
<evidence type="ECO:0000313" key="3">
    <source>
        <dbReference type="EMBL" id="PWV17964.1"/>
    </source>
</evidence>
<dbReference type="EMBL" id="JABDHM010000004">
    <property type="protein sequence ID" value="KAF5226048.1"/>
    <property type="molecule type" value="Genomic_DNA"/>
</dbReference>
<dbReference type="VEuPathDB" id="TriTrypDB:TcCL_NonESM07370"/>
<comment type="caution">
    <text evidence="3">The sequence shown here is derived from an EMBL/GenBank/DDBJ whole genome shotgun (WGS) entry which is preliminary data.</text>
</comment>
<dbReference type="Proteomes" id="UP000246078">
    <property type="component" value="Unassembled WGS sequence"/>
</dbReference>
<accession>A0A2V2XGV1</accession>
<dbReference type="EMBL" id="PRFC01000015">
    <property type="protein sequence ID" value="PWV17964.1"/>
    <property type="molecule type" value="Genomic_DNA"/>
</dbReference>
<dbReference type="VEuPathDB" id="TriTrypDB:TcCLB.507677.100"/>
<gene>
    <name evidence="3" type="ORF">C3747_15g408</name>
    <name evidence="2" type="ORF">ECC02_000982</name>
</gene>
<dbReference type="VEuPathDB" id="TriTrypDB:C3747_15g408"/>
<keyword evidence="1" id="KW-0472">Membrane</keyword>
<protein>
    <submittedName>
        <fullName evidence="3">Uncharacterized protein</fullName>
    </submittedName>
</protein>
<dbReference type="InterPro" id="IPR040632">
    <property type="entry name" value="Sulfotransfer_4"/>
</dbReference>
<keyword evidence="1" id="KW-0812">Transmembrane</keyword>
<dbReference type="VEuPathDB" id="TriTrypDB:C4B63_45g231"/>
<evidence type="ECO:0000313" key="5">
    <source>
        <dbReference type="Proteomes" id="UP000583944"/>
    </source>
</evidence>
<evidence type="ECO:0000313" key="2">
    <source>
        <dbReference type="EMBL" id="KAF5226048.1"/>
    </source>
</evidence>
<dbReference type="Proteomes" id="UP000583944">
    <property type="component" value="Unassembled WGS sequence"/>
</dbReference>
<reference evidence="2 5" key="2">
    <citation type="journal article" date="2019" name="Genome Biol. Evol.">
        <title>Nanopore Sequencing Significantly Improves Genome Assembly of the Protozoan Parasite Trypanosoma cruzi.</title>
        <authorList>
            <person name="Diaz-Viraque F."/>
            <person name="Pita S."/>
            <person name="Greif G."/>
            <person name="de Souza R.C.M."/>
            <person name="Iraola G."/>
            <person name="Robello C."/>
        </authorList>
    </citation>
    <scope>NUCLEOTIDE SEQUENCE [LARGE SCALE GENOMIC DNA]</scope>
    <source>
        <strain evidence="2 5">Berenice</strain>
    </source>
</reference>
<dbReference type="VEuPathDB" id="TriTrypDB:TcBrA4_0000700"/>
<dbReference type="VEuPathDB" id="TriTrypDB:TcYC6_0099580"/>
<dbReference type="VEuPathDB" id="TriTrypDB:BCY84_12669"/>
<dbReference type="VEuPathDB" id="TriTrypDB:ECC02_000982"/>
<dbReference type="AlphaFoldDB" id="A0A2V2XGV1"/>
<dbReference type="Pfam" id="PF17784">
    <property type="entry name" value="Sulfotransfer_4"/>
    <property type="match status" value="1"/>
</dbReference>
<dbReference type="SMR" id="A0A2V2XGV1"/>
<dbReference type="Gene3D" id="3.40.50.300">
    <property type="entry name" value="P-loop containing nucleotide triphosphate hydrolases"/>
    <property type="match status" value="1"/>
</dbReference>
<proteinExistence type="predicted"/>
<dbReference type="OrthoDB" id="272681at2759"/>
<keyword evidence="1" id="KW-1133">Transmembrane helix</keyword>
<reference evidence="2" key="3">
    <citation type="submission" date="2020-04" db="EMBL/GenBank/DDBJ databases">
        <authorList>
            <person name="Diaz Viraque F."/>
        </authorList>
    </citation>
    <scope>NUCLEOTIDE SEQUENCE</scope>
    <source>
        <strain evidence="2">Berenice</strain>
    </source>
</reference>
<dbReference type="InterPro" id="IPR027417">
    <property type="entry name" value="P-loop_NTPase"/>
</dbReference>
<dbReference type="VEuPathDB" id="TriTrypDB:TCSYLVIO_009790"/>
<evidence type="ECO:0000313" key="4">
    <source>
        <dbReference type="Proteomes" id="UP000246078"/>
    </source>
</evidence>
<dbReference type="VEuPathDB" id="TriTrypDB:Tc_MARK_8324"/>
<dbReference type="OMA" id="PGAMVYD"/>
<organism evidence="3 4">
    <name type="scientific">Trypanosoma cruzi</name>
    <dbReference type="NCBI Taxonomy" id="5693"/>
    <lineage>
        <taxon>Eukaryota</taxon>
        <taxon>Discoba</taxon>
        <taxon>Euglenozoa</taxon>
        <taxon>Kinetoplastea</taxon>
        <taxon>Metakinetoplastina</taxon>
        <taxon>Trypanosomatida</taxon>
        <taxon>Trypanosomatidae</taxon>
        <taxon>Trypanosoma</taxon>
        <taxon>Schizotrypanum</taxon>
    </lineage>
</organism>
<reference evidence="3 4" key="1">
    <citation type="journal article" date="2018" name="Microb. Genom.">
        <title>Expanding an expanded genome: long-read sequencing of Trypanosoma cruzi.</title>
        <authorList>
            <person name="Berna L."/>
            <person name="Rodriguez M."/>
            <person name="Chiribao M.L."/>
            <person name="Parodi-Talice A."/>
            <person name="Pita S."/>
            <person name="Rijo G."/>
            <person name="Alvarez-Valin F."/>
            <person name="Robello C."/>
        </authorList>
    </citation>
    <scope>NUCLEOTIDE SEQUENCE [LARGE SCALE GENOMIC DNA]</scope>
    <source>
        <strain evidence="3 4">TCC</strain>
    </source>
</reference>
<dbReference type="VEuPathDB" id="TriTrypDB:TCDM_08183"/>
<dbReference type="VEuPathDB" id="TriTrypDB:TcG_06194"/>
<dbReference type="PANTHER" id="PTHR36978">
    <property type="entry name" value="P-LOOP CONTAINING NUCLEOTIDE TRIPHOSPHATE HYDROLASE"/>
    <property type="match status" value="1"/>
</dbReference>
<name>A0A2V2XGV1_TRYCR</name>